<evidence type="ECO:0000256" key="3">
    <source>
        <dbReference type="SAM" id="MobiDB-lite"/>
    </source>
</evidence>
<gene>
    <name evidence="4" type="ORF">AWW66_31055</name>
</gene>
<dbReference type="AlphaFoldDB" id="A0A136PII7"/>
<dbReference type="SUPFAM" id="SSF50118">
    <property type="entry name" value="Cell growth inhibitor/plasmid maintenance toxic component"/>
    <property type="match status" value="1"/>
</dbReference>
<keyword evidence="5" id="KW-1185">Reference proteome</keyword>
<feature type="compositionally biased region" description="Basic residues" evidence="3">
    <location>
        <begin position="26"/>
        <end position="36"/>
    </location>
</feature>
<evidence type="ECO:0000256" key="1">
    <source>
        <dbReference type="ARBA" id="ARBA00007521"/>
    </source>
</evidence>
<name>A0A136PII7_9ACTN</name>
<dbReference type="Gene3D" id="2.30.30.110">
    <property type="match status" value="1"/>
</dbReference>
<feature type="compositionally biased region" description="Low complexity" evidence="3">
    <location>
        <begin position="37"/>
        <end position="78"/>
    </location>
</feature>
<dbReference type="Proteomes" id="UP000070620">
    <property type="component" value="Unassembled WGS sequence"/>
</dbReference>
<dbReference type="EMBL" id="LRQV01000229">
    <property type="protein sequence ID" value="KXK58213.1"/>
    <property type="molecule type" value="Genomic_DNA"/>
</dbReference>
<comment type="caution">
    <text evidence="4">The sequence shown here is derived from an EMBL/GenBank/DDBJ whole genome shotgun (WGS) entry which is preliminary data.</text>
</comment>
<dbReference type="InterPro" id="IPR003477">
    <property type="entry name" value="PemK-like"/>
</dbReference>
<dbReference type="InterPro" id="IPR011067">
    <property type="entry name" value="Plasmid_toxin/cell-grow_inhib"/>
</dbReference>
<comment type="similarity">
    <text evidence="1">Belongs to the PemK/MazF family.</text>
</comment>
<sequence length="202" mass="22312">MPEWSPWAALILLAVAAGWAWDTWRHRPARQPRPARTRPTGSRTPRSRPGSRAAGSPAGRSGASTRSRPAGGRRSGGPAAPPRPRDADRHPTGTPRAGEIWWADVPFADGTGSKVRPCLVLGVDRRHADVLKITSRDRSDRDDHVPIPTRDWDPDAEHDSYLDLGESIRVTLDAFDNRAGTCDPPLWRKIRTLPHLRPHPTP</sequence>
<dbReference type="RefSeq" id="WP_067374076.1">
    <property type="nucleotide sequence ID" value="NZ_JBIUBN010000013.1"/>
</dbReference>
<organism evidence="4 5">
    <name type="scientific">Micromonospora rosaria</name>
    <dbReference type="NCBI Taxonomy" id="47874"/>
    <lineage>
        <taxon>Bacteria</taxon>
        <taxon>Bacillati</taxon>
        <taxon>Actinomycetota</taxon>
        <taxon>Actinomycetes</taxon>
        <taxon>Micromonosporales</taxon>
        <taxon>Micromonosporaceae</taxon>
        <taxon>Micromonospora</taxon>
    </lineage>
</organism>
<dbReference type="GO" id="GO:0003677">
    <property type="term" value="F:DNA binding"/>
    <property type="evidence" value="ECO:0007669"/>
    <property type="project" value="InterPro"/>
</dbReference>
<reference evidence="4 5" key="1">
    <citation type="submission" date="2016-01" db="EMBL/GenBank/DDBJ databases">
        <title>Whole genome sequence and analysis of Micromonospora rosaria DSM 803, which can produce antibacterial substance rosamicin.</title>
        <authorList>
            <person name="Yang H."/>
            <person name="He X."/>
            <person name="Zhu D."/>
        </authorList>
    </citation>
    <scope>NUCLEOTIDE SEQUENCE [LARGE SCALE GENOMIC DNA]</scope>
    <source>
        <strain evidence="4 5">DSM 803</strain>
    </source>
</reference>
<evidence type="ECO:0000313" key="4">
    <source>
        <dbReference type="EMBL" id="KXK58213.1"/>
    </source>
</evidence>
<feature type="region of interest" description="Disordered" evidence="3">
    <location>
        <begin position="139"/>
        <end position="158"/>
    </location>
</feature>
<dbReference type="Pfam" id="PF02452">
    <property type="entry name" value="PemK_toxin"/>
    <property type="match status" value="1"/>
</dbReference>
<dbReference type="OrthoDB" id="3295034at2"/>
<keyword evidence="2" id="KW-1277">Toxin-antitoxin system</keyword>
<accession>A0A136PII7</accession>
<evidence type="ECO:0000313" key="5">
    <source>
        <dbReference type="Proteomes" id="UP000070620"/>
    </source>
</evidence>
<feature type="region of interest" description="Disordered" evidence="3">
    <location>
        <begin position="23"/>
        <end position="101"/>
    </location>
</feature>
<protein>
    <submittedName>
        <fullName evidence="4">PemK family transcriptional regulator</fullName>
    </submittedName>
</protein>
<evidence type="ECO:0000256" key="2">
    <source>
        <dbReference type="ARBA" id="ARBA00022649"/>
    </source>
</evidence>
<proteinExistence type="inferred from homology"/>